<keyword evidence="5 7" id="KW-1133">Transmembrane helix</keyword>
<name>A0A1S3TWT8_VIGRR</name>
<feature type="transmembrane region" description="Helical" evidence="7">
    <location>
        <begin position="376"/>
        <end position="393"/>
    </location>
</feature>
<feature type="transmembrane region" description="Helical" evidence="7">
    <location>
        <begin position="6"/>
        <end position="28"/>
    </location>
</feature>
<gene>
    <name evidence="11" type="primary">LOC106759534</name>
</gene>
<dbReference type="OrthoDB" id="69646at2759"/>
<accession>A0A1S3TWT8</accession>
<evidence type="ECO:0000256" key="8">
    <source>
        <dbReference type="SAM" id="SignalP"/>
    </source>
</evidence>
<keyword evidence="3" id="KW-1003">Cell membrane</keyword>
<evidence type="ECO:0000313" key="11">
    <source>
        <dbReference type="RefSeq" id="XP_014498232.1"/>
    </source>
</evidence>
<keyword evidence="6 7" id="KW-0472">Membrane</keyword>
<reference evidence="10" key="1">
    <citation type="journal article" date="2014" name="Nat. Commun.">
        <title>Genome sequence of mungbean and insights into evolution within Vigna species.</title>
        <authorList>
            <person name="Kang Y.J."/>
            <person name="Kim S.K."/>
            <person name="Kim M.Y."/>
            <person name="Lestari P."/>
            <person name="Kim K.H."/>
            <person name="Ha B.K."/>
            <person name="Jun T.H."/>
            <person name="Hwang W.J."/>
            <person name="Lee T."/>
            <person name="Lee J."/>
            <person name="Shim S."/>
            <person name="Yoon M.Y."/>
            <person name="Jang Y.E."/>
            <person name="Han K.S."/>
            <person name="Taeprayoon P."/>
            <person name="Yoon N."/>
            <person name="Somta P."/>
            <person name="Tanya P."/>
            <person name="Kim K.S."/>
            <person name="Gwag J.G."/>
            <person name="Moon J.K."/>
            <person name="Lee Y.H."/>
            <person name="Park B.S."/>
            <person name="Bombarely A."/>
            <person name="Doyle J.J."/>
            <person name="Jackson S.A."/>
            <person name="Schafleitner R."/>
            <person name="Srinives P."/>
            <person name="Varshney R.K."/>
            <person name="Lee S.H."/>
        </authorList>
    </citation>
    <scope>NUCLEOTIDE SEQUENCE [LARGE SCALE GENOMIC DNA]</scope>
    <source>
        <strain evidence="10">cv. VC1973A</strain>
    </source>
</reference>
<sequence>MGFNLILWYHPNLVLAVLLLFSCSFGLFSANDEVGTGQGETFTVSSFSYPETRLRPFDLRYIRVDLPPWFSALSIALKSDVDIDISRIERVPIRTLPIICFRDGSPPLPDALNTSLKDSATSGINGLDVEQCFPMQKNITMKLTNNQISPGVWYIGLFNGIGPTRTQSKMTFVRRGSTPFESYYLPVGGASYDSANFPLEPLLKNSSYIGESDNIWTYFLLDIPRGAAGGNIHIQLSSDTKIGYEVYARFGGLPSLDIWDYYYANKTRRSDPSMFFTLYDSSDTKVNFYIMYAREGTWGFGLRHLNSNGDSIKGLNIMSISLERCPKRCSSHGDCKFSFDASGLTSYSFCSCDRNHGGFDCSIEIVTHQGHVRQSIFLIVSNAAAILPAYWALRKKALAEWVLYTSSGISSGLYHACDVGTWCALSYNVLQFMDFWLSFMAVISTFLYLTTIDEVFKRAIHTAVAILTALMAATKATRSSNVILVIVIGALGLFVGWLIEISTKYRSLSFPIGISFNFSHCFQTIKRWLYNLVKTLLRRYHLAFALAGFTALAMAAISWTLETSESYWFWHSIWHITIYTSSFFFLCSKANIEDSEATHPTDGDYELTHQDSLPRSG</sequence>
<dbReference type="PROSITE" id="PS00022">
    <property type="entry name" value="EGF_1"/>
    <property type="match status" value="1"/>
</dbReference>
<feature type="chain" id="PRO_5010219265" evidence="8">
    <location>
        <begin position="17"/>
        <end position="617"/>
    </location>
</feature>
<feature type="transmembrane region" description="Helical" evidence="7">
    <location>
        <begin position="482"/>
        <end position="499"/>
    </location>
</feature>
<feature type="transmembrane region" description="Helical" evidence="7">
    <location>
        <begin position="540"/>
        <end position="561"/>
    </location>
</feature>
<evidence type="ECO:0000259" key="9">
    <source>
        <dbReference type="PROSITE" id="PS00022"/>
    </source>
</evidence>
<evidence type="ECO:0000313" key="10">
    <source>
        <dbReference type="Proteomes" id="UP000087766"/>
    </source>
</evidence>
<feature type="transmembrane region" description="Helical" evidence="7">
    <location>
        <begin position="435"/>
        <end position="452"/>
    </location>
</feature>
<keyword evidence="4 7" id="KW-0812">Transmembrane</keyword>
<protein>
    <submittedName>
        <fullName evidence="11">Uncharacterized protein LOC106759534 isoform X2</fullName>
    </submittedName>
</protein>
<evidence type="ECO:0000256" key="2">
    <source>
        <dbReference type="ARBA" id="ARBA00005542"/>
    </source>
</evidence>
<feature type="domain" description="EGF-like" evidence="9">
    <location>
        <begin position="350"/>
        <end position="361"/>
    </location>
</feature>
<dbReference type="PANTHER" id="PTHR14319">
    <property type="entry name" value="FIVE-SPAN TRANSMEMBRANE PROTEIN M83"/>
    <property type="match status" value="1"/>
</dbReference>
<feature type="transmembrane region" description="Helical" evidence="7">
    <location>
        <begin position="567"/>
        <end position="587"/>
    </location>
</feature>
<evidence type="ECO:0000256" key="5">
    <source>
        <dbReference type="ARBA" id="ARBA00022989"/>
    </source>
</evidence>
<proteinExistence type="inferred from homology"/>
<evidence type="ECO:0000256" key="1">
    <source>
        <dbReference type="ARBA" id="ARBA00004651"/>
    </source>
</evidence>
<comment type="subcellular location">
    <subcellularLocation>
        <location evidence="1">Cell membrane</location>
        <topology evidence="1">Multi-pass membrane protein</topology>
    </subcellularLocation>
</comment>
<dbReference type="PANTHER" id="PTHR14319:SF3">
    <property type="entry name" value="TRANSMEMBRANE PROTEIN-LIKE PROTEIN"/>
    <property type="match status" value="1"/>
</dbReference>
<evidence type="ECO:0000256" key="3">
    <source>
        <dbReference type="ARBA" id="ARBA00022475"/>
    </source>
</evidence>
<evidence type="ECO:0000256" key="7">
    <source>
        <dbReference type="SAM" id="Phobius"/>
    </source>
</evidence>
<comment type="similarity">
    <text evidence="2">Belongs to the TMEM8 family.</text>
</comment>
<dbReference type="GeneID" id="106759534"/>
<evidence type="ECO:0000256" key="6">
    <source>
        <dbReference type="ARBA" id="ARBA00023136"/>
    </source>
</evidence>
<dbReference type="Pfam" id="PF12036">
    <property type="entry name" value="DUF3522"/>
    <property type="match status" value="1"/>
</dbReference>
<reference evidence="11" key="2">
    <citation type="submission" date="2025-08" db="UniProtKB">
        <authorList>
            <consortium name="RefSeq"/>
        </authorList>
    </citation>
    <scope>IDENTIFICATION</scope>
    <source>
        <tissue evidence="11">Leaf</tissue>
    </source>
</reference>
<keyword evidence="10" id="KW-1185">Reference proteome</keyword>
<dbReference type="InterPro" id="IPR021910">
    <property type="entry name" value="NGX6/PGAP6/MYMK"/>
</dbReference>
<dbReference type="AlphaFoldDB" id="A0A1S3TWT8"/>
<dbReference type="InterPro" id="IPR000742">
    <property type="entry name" value="EGF"/>
</dbReference>
<dbReference type="Gene3D" id="2.60.120.260">
    <property type="entry name" value="Galactose-binding domain-like"/>
    <property type="match status" value="1"/>
</dbReference>
<organism evidence="10 11">
    <name type="scientific">Vigna radiata var. radiata</name>
    <name type="common">Mung bean</name>
    <name type="synonym">Phaseolus aureus</name>
    <dbReference type="NCBI Taxonomy" id="3916"/>
    <lineage>
        <taxon>Eukaryota</taxon>
        <taxon>Viridiplantae</taxon>
        <taxon>Streptophyta</taxon>
        <taxon>Embryophyta</taxon>
        <taxon>Tracheophyta</taxon>
        <taxon>Spermatophyta</taxon>
        <taxon>Magnoliopsida</taxon>
        <taxon>eudicotyledons</taxon>
        <taxon>Gunneridae</taxon>
        <taxon>Pentapetalae</taxon>
        <taxon>rosids</taxon>
        <taxon>fabids</taxon>
        <taxon>Fabales</taxon>
        <taxon>Fabaceae</taxon>
        <taxon>Papilionoideae</taxon>
        <taxon>50 kb inversion clade</taxon>
        <taxon>NPAAA clade</taxon>
        <taxon>indigoferoid/millettioid clade</taxon>
        <taxon>Phaseoleae</taxon>
        <taxon>Vigna</taxon>
    </lineage>
</organism>
<dbReference type="RefSeq" id="XP_014498232.1">
    <property type="nucleotide sequence ID" value="XM_014642746.2"/>
</dbReference>
<dbReference type="Proteomes" id="UP000087766">
    <property type="component" value="Chromosome 4"/>
</dbReference>
<evidence type="ECO:0000256" key="4">
    <source>
        <dbReference type="ARBA" id="ARBA00022692"/>
    </source>
</evidence>
<dbReference type="GO" id="GO:0005886">
    <property type="term" value="C:plasma membrane"/>
    <property type="evidence" value="ECO:0007669"/>
    <property type="project" value="UniProtKB-SubCell"/>
</dbReference>
<feature type="signal peptide" evidence="8">
    <location>
        <begin position="1"/>
        <end position="16"/>
    </location>
</feature>
<keyword evidence="8" id="KW-0732">Signal</keyword>